<dbReference type="PANTHER" id="PTHR11102:SF160">
    <property type="entry name" value="ERAD-ASSOCIATED E3 UBIQUITIN-PROTEIN LIGASE COMPONENT HRD3"/>
    <property type="match status" value="1"/>
</dbReference>
<dbReference type="SMART" id="SM00671">
    <property type="entry name" value="SEL1"/>
    <property type="match status" value="6"/>
</dbReference>
<dbReference type="Proteomes" id="UP000271705">
    <property type="component" value="Unassembled WGS sequence"/>
</dbReference>
<feature type="signal peptide" evidence="1">
    <location>
        <begin position="1"/>
        <end position="32"/>
    </location>
</feature>
<feature type="chain" id="PRO_5018592375" evidence="1">
    <location>
        <begin position="33"/>
        <end position="342"/>
    </location>
</feature>
<evidence type="ECO:0000313" key="3">
    <source>
        <dbReference type="Proteomes" id="UP000271705"/>
    </source>
</evidence>
<dbReference type="AlphaFoldDB" id="A0A3S0HDL7"/>
<dbReference type="Gene3D" id="1.25.40.10">
    <property type="entry name" value="Tetratricopeptide repeat domain"/>
    <property type="match status" value="2"/>
</dbReference>
<evidence type="ECO:0000313" key="2">
    <source>
        <dbReference type="EMBL" id="RTQ87592.1"/>
    </source>
</evidence>
<dbReference type="SUPFAM" id="SSF81901">
    <property type="entry name" value="HCP-like"/>
    <property type="match status" value="2"/>
</dbReference>
<dbReference type="EMBL" id="RXLZ01000045">
    <property type="protein sequence ID" value="RTQ87592.1"/>
    <property type="molecule type" value="Genomic_DNA"/>
</dbReference>
<keyword evidence="1" id="KW-0732">Signal</keyword>
<accession>A0A3S0HDL7</accession>
<sequence>MQTFTEEWIGALRRVALCAGLATLACSTPALGNDSVAEQDRVMAAAKAGNAEAQSELGDRYLRGAGVDRDAAKAADWYRKAADQGYAPAQSMLGVLYLRGNGVPKDPAQALHWVRKAADQGNADAQSDLGIMYLQGLGLQQDDAQAVLWLRRAAELGSPAGQYSLANLYQKGRAGLTEDEAQAMQWYARAAVQELGRAGVKEARLELCLNRKENEVWCAEMDTPGAFGPVEAFTAAADGGDVEAQTRLALMYAKGISVQKDEARSADLYRKAAMAGYAPAQAELGYLYSIGRGVPKDQDEDIYWTCEAAAQGNRRAIRNLAIKQTYDLFDPKECPERRARKR</sequence>
<dbReference type="InterPro" id="IPR050767">
    <property type="entry name" value="Sel1_AlgK"/>
</dbReference>
<dbReference type="RefSeq" id="WP_126929700.1">
    <property type="nucleotide sequence ID" value="NZ_RXLZ01000045.1"/>
</dbReference>
<dbReference type="Pfam" id="PF08238">
    <property type="entry name" value="Sel1"/>
    <property type="match status" value="6"/>
</dbReference>
<protein>
    <submittedName>
        <fullName evidence="2">Sel1 repeat family protein</fullName>
    </submittedName>
</protein>
<dbReference type="InterPro" id="IPR006597">
    <property type="entry name" value="Sel1-like"/>
</dbReference>
<comment type="caution">
    <text evidence="2">The sequence shown here is derived from an EMBL/GenBank/DDBJ whole genome shotgun (WGS) entry which is preliminary data.</text>
</comment>
<dbReference type="InterPro" id="IPR011990">
    <property type="entry name" value="TPR-like_helical_dom_sf"/>
</dbReference>
<dbReference type="PANTHER" id="PTHR11102">
    <property type="entry name" value="SEL-1-LIKE PROTEIN"/>
    <property type="match status" value="1"/>
</dbReference>
<organism evidence="2 3">
    <name type="scientific">Stenotrophomonas maltophilia</name>
    <name type="common">Pseudomonas maltophilia</name>
    <name type="synonym">Xanthomonas maltophilia</name>
    <dbReference type="NCBI Taxonomy" id="40324"/>
    <lineage>
        <taxon>Bacteria</taxon>
        <taxon>Pseudomonadati</taxon>
        <taxon>Pseudomonadota</taxon>
        <taxon>Gammaproteobacteria</taxon>
        <taxon>Lysobacterales</taxon>
        <taxon>Lysobacteraceae</taxon>
        <taxon>Stenotrophomonas</taxon>
        <taxon>Stenotrophomonas maltophilia group</taxon>
    </lineage>
</organism>
<reference evidence="2 3" key="1">
    <citation type="submission" date="2018-12" db="EMBL/GenBank/DDBJ databases">
        <authorList>
            <person name="Kartti S."/>
            <person name="Manni A."/>
            <person name="Chemao El Fihri M.W."/>
            <person name="Laamarti M."/>
            <person name="Temsamani L."/>
            <person name="El Jamali J.E."/>
            <person name="Ouadghiri M."/>
            <person name="Ibrahimi A."/>
            <person name="Filati-Maltouf A."/>
        </authorList>
    </citation>
    <scope>NUCLEOTIDE SEQUENCE [LARGE SCALE GENOMIC DNA]</scope>
    <source>
        <strain evidence="2 3">MDMC339</strain>
    </source>
</reference>
<evidence type="ECO:0000256" key="1">
    <source>
        <dbReference type="SAM" id="SignalP"/>
    </source>
</evidence>
<gene>
    <name evidence="2" type="ORF">EKL94_15120</name>
</gene>
<name>A0A3S0HDL7_STEMA</name>
<proteinExistence type="predicted"/>